<protein>
    <submittedName>
        <fullName evidence="1">Uncharacterized protein</fullName>
    </submittedName>
</protein>
<reference evidence="1 2" key="1">
    <citation type="journal article" date="2023" name="Sci. Data">
        <title>Genome assembly of the Korean intertidal mud-creeper Batillaria attramentaria.</title>
        <authorList>
            <person name="Patra A.K."/>
            <person name="Ho P.T."/>
            <person name="Jun S."/>
            <person name="Lee S.J."/>
            <person name="Kim Y."/>
            <person name="Won Y.J."/>
        </authorList>
    </citation>
    <scope>NUCLEOTIDE SEQUENCE [LARGE SCALE GENOMIC DNA]</scope>
    <source>
        <strain evidence="1">Wonlab-2016</strain>
    </source>
</reference>
<sequence length="99" mass="10757">MLTNIVPQDFGMPLKVRAPSLSPGVPAPMRPPLPIQRVRRAETRAVFQMSFECNGLFSRYCFLTGPANNALIATDGLIGRGHRETVGLLALTLFAGLFS</sequence>
<comment type="caution">
    <text evidence="1">The sequence shown here is derived from an EMBL/GenBank/DDBJ whole genome shotgun (WGS) entry which is preliminary data.</text>
</comment>
<organism evidence="1 2">
    <name type="scientific">Batillaria attramentaria</name>
    <dbReference type="NCBI Taxonomy" id="370345"/>
    <lineage>
        <taxon>Eukaryota</taxon>
        <taxon>Metazoa</taxon>
        <taxon>Spiralia</taxon>
        <taxon>Lophotrochozoa</taxon>
        <taxon>Mollusca</taxon>
        <taxon>Gastropoda</taxon>
        <taxon>Caenogastropoda</taxon>
        <taxon>Sorbeoconcha</taxon>
        <taxon>Cerithioidea</taxon>
        <taxon>Batillariidae</taxon>
        <taxon>Batillaria</taxon>
    </lineage>
</organism>
<dbReference type="AlphaFoldDB" id="A0ABD0K0V8"/>
<evidence type="ECO:0000313" key="2">
    <source>
        <dbReference type="Proteomes" id="UP001519460"/>
    </source>
</evidence>
<dbReference type="Proteomes" id="UP001519460">
    <property type="component" value="Unassembled WGS sequence"/>
</dbReference>
<proteinExistence type="predicted"/>
<keyword evidence="2" id="KW-1185">Reference proteome</keyword>
<gene>
    <name evidence="1" type="ORF">BaRGS_00027797</name>
</gene>
<name>A0ABD0K0V8_9CAEN</name>
<accession>A0ABD0K0V8</accession>
<evidence type="ECO:0000313" key="1">
    <source>
        <dbReference type="EMBL" id="KAK7480982.1"/>
    </source>
</evidence>
<dbReference type="EMBL" id="JACVVK020000270">
    <property type="protein sequence ID" value="KAK7480982.1"/>
    <property type="molecule type" value="Genomic_DNA"/>
</dbReference>